<reference evidence="3 4" key="1">
    <citation type="submission" date="2016-10" db="EMBL/GenBank/DDBJ databases">
        <authorList>
            <person name="de Groot N.N."/>
        </authorList>
    </citation>
    <scope>NUCLEOTIDE SEQUENCE [LARGE SCALE GENOMIC DNA]</scope>
    <source>
        <strain evidence="3 4">DSM 19012</strain>
    </source>
</reference>
<organism evidence="3 4">
    <name type="scientific">Thermophagus xiamenensis</name>
    <dbReference type="NCBI Taxonomy" id="385682"/>
    <lineage>
        <taxon>Bacteria</taxon>
        <taxon>Pseudomonadati</taxon>
        <taxon>Bacteroidota</taxon>
        <taxon>Bacteroidia</taxon>
        <taxon>Marinilabiliales</taxon>
        <taxon>Marinilabiliaceae</taxon>
        <taxon>Thermophagus</taxon>
    </lineage>
</organism>
<dbReference type="InterPro" id="IPR036869">
    <property type="entry name" value="J_dom_sf"/>
</dbReference>
<sequence length="199" mass="22691">MIPNLYNILQVDRFASKEEIKKAYRKLALQWHSDKNKSPEAHDRFIEINEAYLILSDEEARIKYNIEYDFYFATSTQIKEEPVFDEYQSASNSTSDKQKSNYKDPDLNNWTFSAKKQAEKYASMSFSDFAKLIGEVIVETSKQGGTAVIYAISGAVGSSAIFSFFSGIYYGDFPQIILSIVFLGLSVIGFNFTSKRYNS</sequence>
<dbReference type="SUPFAM" id="SSF46565">
    <property type="entry name" value="Chaperone J-domain"/>
    <property type="match status" value="1"/>
</dbReference>
<dbReference type="OrthoDB" id="9779889at2"/>
<dbReference type="PRINTS" id="PR00625">
    <property type="entry name" value="JDOMAIN"/>
</dbReference>
<dbReference type="CDD" id="cd06257">
    <property type="entry name" value="DnaJ"/>
    <property type="match status" value="1"/>
</dbReference>
<keyword evidence="1" id="KW-1133">Transmembrane helix</keyword>
<name>A0A1I2G0K5_9BACT</name>
<gene>
    <name evidence="3" type="ORF">SAMN05444380_1424</name>
</gene>
<keyword evidence="1" id="KW-0812">Transmembrane</keyword>
<dbReference type="GO" id="GO:0005737">
    <property type="term" value="C:cytoplasm"/>
    <property type="evidence" value="ECO:0007669"/>
    <property type="project" value="TreeGrafter"/>
</dbReference>
<dbReference type="InParanoid" id="A0A1I2G0K5"/>
<keyword evidence="1" id="KW-0472">Membrane</keyword>
<dbReference type="GO" id="GO:0051082">
    <property type="term" value="F:unfolded protein binding"/>
    <property type="evidence" value="ECO:0007669"/>
    <property type="project" value="TreeGrafter"/>
</dbReference>
<dbReference type="GO" id="GO:0051087">
    <property type="term" value="F:protein-folding chaperone binding"/>
    <property type="evidence" value="ECO:0007669"/>
    <property type="project" value="TreeGrafter"/>
</dbReference>
<dbReference type="Proteomes" id="UP000181976">
    <property type="component" value="Unassembled WGS sequence"/>
</dbReference>
<evidence type="ECO:0000313" key="3">
    <source>
        <dbReference type="EMBL" id="SFF10490.1"/>
    </source>
</evidence>
<dbReference type="SMART" id="SM00271">
    <property type="entry name" value="DnaJ"/>
    <property type="match status" value="1"/>
</dbReference>
<dbReference type="PANTHER" id="PTHR43948">
    <property type="entry name" value="DNAJ HOMOLOG SUBFAMILY B"/>
    <property type="match status" value="1"/>
</dbReference>
<dbReference type="PROSITE" id="PS50076">
    <property type="entry name" value="DNAJ_2"/>
    <property type="match status" value="1"/>
</dbReference>
<keyword evidence="4" id="KW-1185">Reference proteome</keyword>
<evidence type="ECO:0000259" key="2">
    <source>
        <dbReference type="PROSITE" id="PS50076"/>
    </source>
</evidence>
<dbReference type="EMBL" id="FONA01000042">
    <property type="protein sequence ID" value="SFF10490.1"/>
    <property type="molecule type" value="Genomic_DNA"/>
</dbReference>
<feature type="transmembrane region" description="Helical" evidence="1">
    <location>
        <begin position="176"/>
        <end position="193"/>
    </location>
</feature>
<dbReference type="Pfam" id="PF00226">
    <property type="entry name" value="DnaJ"/>
    <property type="match status" value="1"/>
</dbReference>
<dbReference type="GO" id="GO:0044183">
    <property type="term" value="F:protein folding chaperone"/>
    <property type="evidence" value="ECO:0007669"/>
    <property type="project" value="TreeGrafter"/>
</dbReference>
<protein>
    <submittedName>
        <fullName evidence="3">DnaJ domain-containing protein</fullName>
    </submittedName>
</protein>
<dbReference type="RefSeq" id="WP_010526864.1">
    <property type="nucleotide sequence ID" value="NZ_AFSL01000021.1"/>
</dbReference>
<dbReference type="Gene3D" id="1.10.287.110">
    <property type="entry name" value="DnaJ domain"/>
    <property type="match status" value="1"/>
</dbReference>
<dbReference type="STRING" id="385682.SAMN05444380_1424"/>
<feature type="domain" description="J" evidence="2">
    <location>
        <begin position="4"/>
        <end position="72"/>
    </location>
</feature>
<dbReference type="AlphaFoldDB" id="A0A1I2G0K5"/>
<evidence type="ECO:0000256" key="1">
    <source>
        <dbReference type="SAM" id="Phobius"/>
    </source>
</evidence>
<accession>A0A1I2G0K5</accession>
<proteinExistence type="predicted"/>
<dbReference type="InterPro" id="IPR001623">
    <property type="entry name" value="DnaJ_domain"/>
</dbReference>
<evidence type="ECO:0000313" key="4">
    <source>
        <dbReference type="Proteomes" id="UP000181976"/>
    </source>
</evidence>
<dbReference type="eggNOG" id="COG0484">
    <property type="taxonomic scope" value="Bacteria"/>
</dbReference>
<dbReference type="PANTHER" id="PTHR43948:SF10">
    <property type="entry name" value="MRJ, ISOFORM E"/>
    <property type="match status" value="1"/>
</dbReference>
<feature type="transmembrane region" description="Helical" evidence="1">
    <location>
        <begin position="147"/>
        <end position="170"/>
    </location>
</feature>